<dbReference type="Proteomes" id="UP001054945">
    <property type="component" value="Unassembled WGS sequence"/>
</dbReference>
<name>A0AAV4USF5_CAEEX</name>
<keyword evidence="2" id="KW-1185">Reference proteome</keyword>
<comment type="caution">
    <text evidence="1">The sequence shown here is derived from an EMBL/GenBank/DDBJ whole genome shotgun (WGS) entry which is preliminary data.</text>
</comment>
<gene>
    <name evidence="1" type="ORF">CEXT_273431</name>
</gene>
<protein>
    <recommendedName>
        <fullName evidence="3">Transposase</fullName>
    </recommendedName>
</protein>
<sequence length="80" mass="8980">MNATGVNINPHGLRLACTFVSVHWALEQICSKITKRRSHGPKLSKAQNPSARLLARTRVWSRSVAKMNPIEHGFGKLKIY</sequence>
<dbReference type="AlphaFoldDB" id="A0AAV4USF5"/>
<evidence type="ECO:0000313" key="1">
    <source>
        <dbReference type="EMBL" id="GIY60605.1"/>
    </source>
</evidence>
<dbReference type="EMBL" id="BPLR01013348">
    <property type="protein sequence ID" value="GIY60605.1"/>
    <property type="molecule type" value="Genomic_DNA"/>
</dbReference>
<proteinExistence type="predicted"/>
<evidence type="ECO:0008006" key="3">
    <source>
        <dbReference type="Google" id="ProtNLM"/>
    </source>
</evidence>
<evidence type="ECO:0000313" key="2">
    <source>
        <dbReference type="Proteomes" id="UP001054945"/>
    </source>
</evidence>
<reference evidence="1 2" key="1">
    <citation type="submission" date="2021-06" db="EMBL/GenBank/DDBJ databases">
        <title>Caerostris extrusa draft genome.</title>
        <authorList>
            <person name="Kono N."/>
            <person name="Arakawa K."/>
        </authorList>
    </citation>
    <scope>NUCLEOTIDE SEQUENCE [LARGE SCALE GENOMIC DNA]</scope>
</reference>
<organism evidence="1 2">
    <name type="scientific">Caerostris extrusa</name>
    <name type="common">Bark spider</name>
    <name type="synonym">Caerostris bankana</name>
    <dbReference type="NCBI Taxonomy" id="172846"/>
    <lineage>
        <taxon>Eukaryota</taxon>
        <taxon>Metazoa</taxon>
        <taxon>Ecdysozoa</taxon>
        <taxon>Arthropoda</taxon>
        <taxon>Chelicerata</taxon>
        <taxon>Arachnida</taxon>
        <taxon>Araneae</taxon>
        <taxon>Araneomorphae</taxon>
        <taxon>Entelegynae</taxon>
        <taxon>Araneoidea</taxon>
        <taxon>Araneidae</taxon>
        <taxon>Caerostris</taxon>
    </lineage>
</organism>
<accession>A0AAV4USF5</accession>